<dbReference type="PROSITE" id="PS50943">
    <property type="entry name" value="HTH_CROC1"/>
    <property type="match status" value="1"/>
</dbReference>
<dbReference type="AlphaFoldDB" id="D5UAV8"/>
<dbReference type="Pfam" id="PF06114">
    <property type="entry name" value="Peptidase_M78"/>
    <property type="match status" value="1"/>
</dbReference>
<reference evidence="3 4" key="1">
    <citation type="journal article" date="2010" name="Stand. Genomic Sci.">
        <title>Complete genome sequence of Brachyspira murdochii type strain (56-150).</title>
        <authorList>
            <person name="Pati A."/>
            <person name="Sikorski J."/>
            <person name="Gronow S."/>
            <person name="Munk C."/>
            <person name="Lapidus A."/>
            <person name="Copeland A."/>
            <person name="Glavina Del Tio T."/>
            <person name="Nolan M."/>
            <person name="Lucas S."/>
            <person name="Chen F."/>
            <person name="Tice H."/>
            <person name="Cheng J.F."/>
            <person name="Han C."/>
            <person name="Detter J.C."/>
            <person name="Bruce D."/>
            <person name="Tapia R."/>
            <person name="Goodwin L."/>
            <person name="Pitluck S."/>
            <person name="Liolios K."/>
            <person name="Ivanova N."/>
            <person name="Mavromatis K."/>
            <person name="Mikhailova N."/>
            <person name="Chen A."/>
            <person name="Palaniappan K."/>
            <person name="Land M."/>
            <person name="Hauser L."/>
            <person name="Chang Y.J."/>
            <person name="Jeffries C.D."/>
            <person name="Spring S."/>
            <person name="Rohde M."/>
            <person name="Goker M."/>
            <person name="Bristow J."/>
            <person name="Eisen J.A."/>
            <person name="Markowitz V."/>
            <person name="Hugenholtz P."/>
            <person name="Kyrpides N.C."/>
            <person name="Klenk H.P."/>
        </authorList>
    </citation>
    <scope>NUCLEOTIDE SEQUENCE [LARGE SCALE GENOMIC DNA]</scope>
    <source>
        <strain evidence="4">ATCC 51284 / DSM 12563 / 56-150</strain>
    </source>
</reference>
<dbReference type="InterPro" id="IPR052345">
    <property type="entry name" value="Rad_response_metalloprotease"/>
</dbReference>
<dbReference type="OrthoDB" id="9796786at2"/>
<dbReference type="Proteomes" id="UP000001915">
    <property type="component" value="Chromosome"/>
</dbReference>
<dbReference type="STRING" id="526224.Bmur_1747"/>
<proteinExistence type="inferred from homology"/>
<dbReference type="InterPro" id="IPR001387">
    <property type="entry name" value="Cro/C1-type_HTH"/>
</dbReference>
<dbReference type="InterPro" id="IPR010982">
    <property type="entry name" value="Lambda_DNA-bd_dom_sf"/>
</dbReference>
<organism evidence="3 4">
    <name type="scientific">Brachyspira murdochii (strain ATCC 51284 / DSM 12563 / 56-150)</name>
    <name type="common">Serpulina murdochii</name>
    <dbReference type="NCBI Taxonomy" id="526224"/>
    <lineage>
        <taxon>Bacteria</taxon>
        <taxon>Pseudomonadati</taxon>
        <taxon>Spirochaetota</taxon>
        <taxon>Spirochaetia</taxon>
        <taxon>Brachyspirales</taxon>
        <taxon>Brachyspiraceae</taxon>
        <taxon>Brachyspira</taxon>
    </lineage>
</organism>
<dbReference type="eggNOG" id="COG2856">
    <property type="taxonomic scope" value="Bacteria"/>
</dbReference>
<dbReference type="EMBL" id="CP001959">
    <property type="protein sequence ID" value="ADG71831.1"/>
    <property type="molecule type" value="Genomic_DNA"/>
</dbReference>
<evidence type="ECO:0000313" key="4">
    <source>
        <dbReference type="Proteomes" id="UP000001915"/>
    </source>
</evidence>
<evidence type="ECO:0000259" key="2">
    <source>
        <dbReference type="PROSITE" id="PS50943"/>
    </source>
</evidence>
<gene>
    <name evidence="3" type="ordered locus">Bmur_1747</name>
</gene>
<dbReference type="SMART" id="SM00530">
    <property type="entry name" value="HTH_XRE"/>
    <property type="match status" value="1"/>
</dbReference>
<dbReference type="Gene3D" id="1.10.10.2910">
    <property type="match status" value="1"/>
</dbReference>
<name>D5UAV8_BRAM5</name>
<dbReference type="KEGG" id="brm:Bmur_1747"/>
<evidence type="ECO:0000256" key="1">
    <source>
        <dbReference type="ARBA" id="ARBA00007227"/>
    </source>
</evidence>
<dbReference type="SUPFAM" id="SSF47413">
    <property type="entry name" value="lambda repressor-like DNA-binding domains"/>
    <property type="match status" value="1"/>
</dbReference>
<feature type="domain" description="HTH cro/C1-type" evidence="2">
    <location>
        <begin position="40"/>
        <end position="67"/>
    </location>
</feature>
<dbReference type="PANTHER" id="PTHR43236:SF2">
    <property type="entry name" value="BLL0069 PROTEIN"/>
    <property type="match status" value="1"/>
</dbReference>
<dbReference type="HOGENOM" id="CLU_057454_1_0_12"/>
<dbReference type="PANTHER" id="PTHR43236">
    <property type="entry name" value="ANTITOXIN HIGA1"/>
    <property type="match status" value="1"/>
</dbReference>
<sequence length="381" mass="44247">MKVKINNEVLKWARESVNLSIDDVVDKIKMKTFTKDDLVKFENGEQLPDLNLTKKLAKLYGISFAVLYMTSIPKNIQPKINDFRQLDTKLSINAIFLMRKLIEHQEWVKSYLISNNAKELDFVGIISINTNIKDTIYKIKNALNIEINFNKDSKYNFDNIKELLENNNIFVSVGNSYNFNYRSSVEVKEIRGFAIADKIAPFIFVNSSDTDNAKLFTLIHELVHIFIGETGISNATFTDINKQNKIERYCNKVASEILIPKNIFNEYWTNFISGNIEEKISFISSKLPVSKLSILVKAKSFGYIEEDIFNQLFNKFSNVKFQNKILNGQPDPYYIKRNLNTKKFSNYVLDAYCDNNITLKDTCNLLSIKPYKLEKYIKRIQ</sequence>
<comment type="similarity">
    <text evidence="1">Belongs to the short-chain fatty acyl-CoA assimilation regulator (ScfR) family.</text>
</comment>
<dbReference type="GO" id="GO:0003677">
    <property type="term" value="F:DNA binding"/>
    <property type="evidence" value="ECO:0007669"/>
    <property type="project" value="InterPro"/>
</dbReference>
<dbReference type="CDD" id="cd00093">
    <property type="entry name" value="HTH_XRE"/>
    <property type="match status" value="1"/>
</dbReference>
<dbReference type="InterPro" id="IPR010359">
    <property type="entry name" value="IrrE_HExxH"/>
</dbReference>
<dbReference type="Gene3D" id="1.10.260.40">
    <property type="entry name" value="lambda repressor-like DNA-binding domains"/>
    <property type="match status" value="1"/>
</dbReference>
<evidence type="ECO:0000313" key="3">
    <source>
        <dbReference type="EMBL" id="ADG71831.1"/>
    </source>
</evidence>
<accession>D5UAV8</accession>
<dbReference type="RefSeq" id="WP_013114216.1">
    <property type="nucleotide sequence ID" value="NC_014150.1"/>
</dbReference>
<protein>
    <recommendedName>
        <fullName evidence="2">HTH cro/C1-type domain-containing protein</fullName>
    </recommendedName>
</protein>